<reference evidence="2 3" key="1">
    <citation type="submission" date="2019-06" db="EMBL/GenBank/DDBJ databases">
        <title>Genome sequence of Rhodobacteraceae bacterium D4M1.</title>
        <authorList>
            <person name="Cao J."/>
        </authorList>
    </citation>
    <scope>NUCLEOTIDE SEQUENCE [LARGE SCALE GENOMIC DNA]</scope>
    <source>
        <strain evidence="2 3">D4M1</strain>
    </source>
</reference>
<sequence>MDHIMNTTSLSRRHAQRKVRRGAGWSLFGLLRRWMEVSAQRRRLEHLDDRTLEDIGITRDDARAEASRRFWDLPRSY</sequence>
<evidence type="ECO:0000313" key="2">
    <source>
        <dbReference type="EMBL" id="QDL90727.1"/>
    </source>
</evidence>
<dbReference type="KEGG" id="ppru:FDP22_02340"/>
<keyword evidence="3" id="KW-1185">Reference proteome</keyword>
<dbReference type="Proteomes" id="UP000305888">
    <property type="component" value="Chromosome"/>
</dbReference>
<evidence type="ECO:0000259" key="1">
    <source>
        <dbReference type="Pfam" id="PF06568"/>
    </source>
</evidence>
<dbReference type="Pfam" id="PF06568">
    <property type="entry name" value="YjiS-like"/>
    <property type="match status" value="1"/>
</dbReference>
<dbReference type="EMBL" id="CP040818">
    <property type="protein sequence ID" value="QDL90727.1"/>
    <property type="molecule type" value="Genomic_DNA"/>
</dbReference>
<dbReference type="OrthoDB" id="7679123at2"/>
<protein>
    <submittedName>
        <fullName evidence="2">DUF1127 domain-containing protein</fullName>
    </submittedName>
</protein>
<organism evidence="2 3">
    <name type="scientific">Paroceanicella profunda</name>
    <dbReference type="NCBI Taxonomy" id="2579971"/>
    <lineage>
        <taxon>Bacteria</taxon>
        <taxon>Pseudomonadati</taxon>
        <taxon>Pseudomonadota</taxon>
        <taxon>Alphaproteobacteria</taxon>
        <taxon>Rhodobacterales</taxon>
        <taxon>Paracoccaceae</taxon>
        <taxon>Paroceanicella</taxon>
    </lineage>
</organism>
<evidence type="ECO:0000313" key="3">
    <source>
        <dbReference type="Proteomes" id="UP000305888"/>
    </source>
</evidence>
<feature type="domain" description="YjiS-like" evidence="1">
    <location>
        <begin position="27"/>
        <end position="63"/>
    </location>
</feature>
<dbReference type="InterPro" id="IPR009506">
    <property type="entry name" value="YjiS-like"/>
</dbReference>
<proteinExistence type="predicted"/>
<name>A0A5B8FG59_9RHOB</name>
<accession>A0A5B8FG59</accession>
<gene>
    <name evidence="2" type="ORF">FDP22_02340</name>
</gene>
<dbReference type="AlphaFoldDB" id="A0A5B8FG59"/>